<dbReference type="GO" id="GO:0005886">
    <property type="term" value="C:plasma membrane"/>
    <property type="evidence" value="ECO:0007669"/>
    <property type="project" value="TreeGrafter"/>
</dbReference>
<gene>
    <name evidence="6" type="ORF">WG66_9950</name>
</gene>
<feature type="transmembrane region" description="Helical" evidence="5">
    <location>
        <begin position="45"/>
        <end position="66"/>
    </location>
</feature>
<evidence type="ECO:0000313" key="6">
    <source>
        <dbReference type="EMBL" id="KTB37466.1"/>
    </source>
</evidence>
<protein>
    <recommendedName>
        <fullName evidence="5">Copper transport protein</fullName>
    </recommendedName>
</protein>
<dbReference type="Pfam" id="PF04145">
    <property type="entry name" value="Ctr"/>
    <property type="match status" value="1"/>
</dbReference>
<evidence type="ECO:0000313" key="7">
    <source>
        <dbReference type="Proteomes" id="UP000054988"/>
    </source>
</evidence>
<organism evidence="6 7">
    <name type="scientific">Moniliophthora roreri</name>
    <name type="common">Frosty pod rot fungus</name>
    <name type="synonym">Monilia roreri</name>
    <dbReference type="NCBI Taxonomy" id="221103"/>
    <lineage>
        <taxon>Eukaryota</taxon>
        <taxon>Fungi</taxon>
        <taxon>Dikarya</taxon>
        <taxon>Basidiomycota</taxon>
        <taxon>Agaricomycotina</taxon>
        <taxon>Agaricomycetes</taxon>
        <taxon>Agaricomycetidae</taxon>
        <taxon>Agaricales</taxon>
        <taxon>Marasmiineae</taxon>
        <taxon>Marasmiaceae</taxon>
        <taxon>Moniliophthora</taxon>
    </lineage>
</organism>
<evidence type="ECO:0000256" key="1">
    <source>
        <dbReference type="ARBA" id="ARBA00004141"/>
    </source>
</evidence>
<dbReference type="InterPro" id="IPR007274">
    <property type="entry name" value="Cop_transporter"/>
</dbReference>
<comment type="similarity">
    <text evidence="5">Belongs to the copper transporter (Ctr) (TC 1.A.56) family. SLC31A subfamily.</text>
</comment>
<reference evidence="6 7" key="1">
    <citation type="submission" date="2015-12" db="EMBL/GenBank/DDBJ databases">
        <title>Draft genome sequence of Moniliophthora roreri, the causal agent of frosty pod rot of cacao.</title>
        <authorList>
            <person name="Aime M.C."/>
            <person name="Diaz-Valderrama J.R."/>
            <person name="Kijpornyongpan T."/>
            <person name="Phillips-Mora W."/>
        </authorList>
    </citation>
    <scope>NUCLEOTIDE SEQUENCE [LARGE SCALE GENOMIC DNA]</scope>
    <source>
        <strain evidence="6 7">MCA 2952</strain>
    </source>
</reference>
<keyword evidence="4 5" id="KW-0472">Membrane</keyword>
<sequence length="172" mass="19043">MSHAGHDMGSMPVDSGNSTASSAMHMMVPYLHFTRGADVLLFKSIIPSSPGAIFGACLIFFLVAIFDRWLHAYRRGVEHHFKQRASQLQVDFSSTENLRDAAKNGLESEACCAPPKSRFILSHELSRAFLQGAATTLHYLLMLVVMTFNASYIISIILGHVVGEFSFGRLHR</sequence>
<evidence type="ECO:0000256" key="5">
    <source>
        <dbReference type="RuleBase" id="RU367022"/>
    </source>
</evidence>
<accession>A0A0W0FMB3</accession>
<dbReference type="GO" id="GO:0005375">
    <property type="term" value="F:copper ion transmembrane transporter activity"/>
    <property type="evidence" value="ECO:0007669"/>
    <property type="project" value="UniProtKB-UniRule"/>
</dbReference>
<keyword evidence="5" id="KW-0186">Copper</keyword>
<comment type="caution">
    <text evidence="6">The sequence shown here is derived from an EMBL/GenBank/DDBJ whole genome shotgun (WGS) entry which is preliminary data.</text>
</comment>
<keyword evidence="5" id="KW-0187">Copper transport</keyword>
<keyword evidence="5" id="KW-0406">Ion transport</keyword>
<keyword evidence="2 5" id="KW-0812">Transmembrane</keyword>
<feature type="transmembrane region" description="Helical" evidence="5">
    <location>
        <begin position="137"/>
        <end position="162"/>
    </location>
</feature>
<dbReference type="eggNOG" id="ENOG502R0WE">
    <property type="taxonomic scope" value="Eukaryota"/>
</dbReference>
<comment type="subcellular location">
    <subcellularLocation>
        <location evidence="1 5">Membrane</location>
        <topology evidence="1 5">Multi-pass membrane protein</topology>
    </subcellularLocation>
</comment>
<dbReference type="PANTHER" id="PTHR12483">
    <property type="entry name" value="SOLUTE CARRIER FAMILY 31 COPPER TRANSPORTERS"/>
    <property type="match status" value="1"/>
</dbReference>
<evidence type="ECO:0000256" key="3">
    <source>
        <dbReference type="ARBA" id="ARBA00022989"/>
    </source>
</evidence>
<keyword evidence="3 5" id="KW-1133">Transmembrane helix</keyword>
<proteinExistence type="inferred from homology"/>
<keyword evidence="5" id="KW-0813">Transport</keyword>
<evidence type="ECO:0000256" key="4">
    <source>
        <dbReference type="ARBA" id="ARBA00023136"/>
    </source>
</evidence>
<dbReference type="EMBL" id="LATX01001846">
    <property type="protein sequence ID" value="KTB37466.1"/>
    <property type="molecule type" value="Genomic_DNA"/>
</dbReference>
<evidence type="ECO:0000256" key="2">
    <source>
        <dbReference type="ARBA" id="ARBA00022692"/>
    </source>
</evidence>
<dbReference type="AlphaFoldDB" id="A0A0W0FMB3"/>
<dbReference type="Proteomes" id="UP000054988">
    <property type="component" value="Unassembled WGS sequence"/>
</dbReference>
<name>A0A0W0FMB3_MONRR</name>
<dbReference type="PANTHER" id="PTHR12483:SF27">
    <property type="entry name" value="COPPER TRANSPORT PROTEIN CTR1"/>
    <property type="match status" value="1"/>
</dbReference>